<evidence type="ECO:0000259" key="1">
    <source>
        <dbReference type="Pfam" id="PF07969"/>
    </source>
</evidence>
<protein>
    <submittedName>
        <fullName evidence="2">Unannotated protein</fullName>
    </submittedName>
</protein>
<evidence type="ECO:0000313" key="2">
    <source>
        <dbReference type="EMBL" id="CAB4954700.1"/>
    </source>
</evidence>
<gene>
    <name evidence="2" type="ORF">UFOPK3837_00662</name>
</gene>
<dbReference type="Gene3D" id="3.20.20.140">
    <property type="entry name" value="Metal-dependent hydrolases"/>
    <property type="match status" value="1"/>
</dbReference>
<dbReference type="InterPro" id="IPR013108">
    <property type="entry name" value="Amidohydro_3"/>
</dbReference>
<dbReference type="CDD" id="cd01300">
    <property type="entry name" value="YtcJ_like"/>
    <property type="match status" value="1"/>
</dbReference>
<dbReference type="Gene3D" id="2.30.40.10">
    <property type="entry name" value="Urease, subunit C, domain 1"/>
    <property type="match status" value="1"/>
</dbReference>
<dbReference type="EMBL" id="CAFBNO010000023">
    <property type="protein sequence ID" value="CAB4954700.1"/>
    <property type="molecule type" value="Genomic_DNA"/>
</dbReference>
<dbReference type="InterPro" id="IPR011059">
    <property type="entry name" value="Metal-dep_hydrolase_composite"/>
</dbReference>
<dbReference type="GO" id="GO:0016810">
    <property type="term" value="F:hydrolase activity, acting on carbon-nitrogen (but not peptide) bonds"/>
    <property type="evidence" value="ECO:0007669"/>
    <property type="project" value="InterPro"/>
</dbReference>
<name>A0A6J7KEX8_9ZZZZ</name>
<dbReference type="PANTHER" id="PTHR22642:SF2">
    <property type="entry name" value="PROTEIN LONG AFTER FAR-RED 3"/>
    <property type="match status" value="1"/>
</dbReference>
<dbReference type="Pfam" id="PF07969">
    <property type="entry name" value="Amidohydro_3"/>
    <property type="match status" value="1"/>
</dbReference>
<organism evidence="2">
    <name type="scientific">freshwater metagenome</name>
    <dbReference type="NCBI Taxonomy" id="449393"/>
    <lineage>
        <taxon>unclassified sequences</taxon>
        <taxon>metagenomes</taxon>
        <taxon>ecological metagenomes</taxon>
    </lineage>
</organism>
<dbReference type="InterPro" id="IPR032466">
    <property type="entry name" value="Metal_Hydrolase"/>
</dbReference>
<proteinExistence type="predicted"/>
<dbReference type="AlphaFoldDB" id="A0A6J7KEX8"/>
<accession>A0A6J7KEX8</accession>
<dbReference type="PANTHER" id="PTHR22642">
    <property type="entry name" value="IMIDAZOLONEPROPIONASE"/>
    <property type="match status" value="1"/>
</dbReference>
<dbReference type="InterPro" id="IPR033932">
    <property type="entry name" value="YtcJ-like"/>
</dbReference>
<sequence length="511" mass="55454">MRLLSGEIFLNGRTRKAVAFDETGIIAFDDEALELDVEFEELGSAFLTHAFMDGHAHPLFAGREHLGPDVTNAKSVAEMQKIVAAWLADNQSPIWAVGGAYVRSIVDGGVFLASWLDEVAPDRPVVLHGSDHHTLWANSEAMRLAGVLSEAPSLSVGSIDVDASGRPTGVFRETEAKELITDAIPELSMADELKALTWAHAELASLGISAVQDAWMDKGMVEVYLAAEDLGELVLRTNLAFWVRPESWRADAKRFIAERTRITALRSPKLSARTVKFFADGVFGSATASVKKPYDSSAGYLGDPVWSSEELNASVAHFAAADFQIHIHAIGDAGVAMALDAIEKAGCPANSVIAHTELVAEEDIPRFAQLGVIANFEPLWAREDGMLTSCLHHLGRERLDSMYRMRDILDSGAKISFGSDWPVSNPDPLLGLFTATHRALPETPEVSWTPHQRITEKEALHAYTLAVAQQLELTADCSDLVILSGNPLKANVLDITVLETIIGGQTVFARQ</sequence>
<feature type="domain" description="Amidohydrolase 3" evidence="1">
    <location>
        <begin position="50"/>
        <end position="508"/>
    </location>
</feature>
<dbReference type="SUPFAM" id="SSF51556">
    <property type="entry name" value="Metallo-dependent hydrolases"/>
    <property type="match status" value="1"/>
</dbReference>
<reference evidence="2" key="1">
    <citation type="submission" date="2020-05" db="EMBL/GenBank/DDBJ databases">
        <authorList>
            <person name="Chiriac C."/>
            <person name="Salcher M."/>
            <person name="Ghai R."/>
            <person name="Kavagutti S V."/>
        </authorList>
    </citation>
    <scope>NUCLEOTIDE SEQUENCE</scope>
</reference>
<dbReference type="Gene3D" id="3.10.310.70">
    <property type="match status" value="1"/>
</dbReference>